<reference evidence="2" key="1">
    <citation type="submission" date="2015-12" db="EMBL/GenBank/DDBJ databases">
        <title>Genome sequence of a biocontrol rhizobacterium Chryseobacterium kwangjuense strain KJ1R5 isolated from pepper (Capsicum annuum L.).</title>
        <authorList>
            <person name="Jeong J.-J."/>
            <person name="Park H."/>
            <person name="Mannaa M."/>
            <person name="Sang M.K."/>
            <person name="Choi I.-G."/>
            <person name="Kim K.D."/>
        </authorList>
    </citation>
    <scope>NUCLEOTIDE SEQUENCE [LARGE SCALE GENOMIC DNA]</scope>
    <source>
        <strain evidence="2">KJ1R5</strain>
    </source>
</reference>
<gene>
    <name evidence="1" type="ORF">AU378_20600</name>
</gene>
<sequence>MYSLVLTHRRVYLQTLLQIICSIYSTDVSPFLTVFLPVKFRNNHSFAPEKRFVPHQIKSGVKIHYTNSLKMKQSLFPNIWKKTYVFNLNLNKREYFLKKLKM</sequence>
<reference evidence="1 2" key="2">
    <citation type="journal article" date="2016" name="Genome Announc.">
        <title>Draft Genome Sequence of a Biocontrol Rhizobacterium, Chryseobacterium kwangjuense Strain KJ1R5, Isolated from Pepper (Capsicum annuum).</title>
        <authorList>
            <person name="Jeong J.J."/>
            <person name="Park H."/>
            <person name="Park B.H."/>
            <person name="Mannaa M."/>
            <person name="Sang M.K."/>
            <person name="Choi I.G."/>
            <person name="Kim K.D."/>
        </authorList>
    </citation>
    <scope>NUCLEOTIDE SEQUENCE [LARGE SCALE GENOMIC DNA]</scope>
    <source>
        <strain evidence="1 2">KJ1R5</strain>
    </source>
</reference>
<evidence type="ECO:0000313" key="1">
    <source>
        <dbReference type="EMBL" id="KXH79061.1"/>
    </source>
</evidence>
<dbReference type="EMBL" id="LPUR01000019">
    <property type="protein sequence ID" value="KXH79061.1"/>
    <property type="molecule type" value="Genomic_DNA"/>
</dbReference>
<comment type="caution">
    <text evidence="1">The sequence shown here is derived from an EMBL/GenBank/DDBJ whole genome shotgun (WGS) entry which is preliminary data.</text>
</comment>
<proteinExistence type="predicted"/>
<protein>
    <submittedName>
        <fullName evidence="1">Uncharacterized protein</fullName>
    </submittedName>
</protein>
<dbReference type="Proteomes" id="UP000070513">
    <property type="component" value="Unassembled WGS sequence"/>
</dbReference>
<accession>A0A135W2B5</accession>
<evidence type="ECO:0000313" key="2">
    <source>
        <dbReference type="Proteomes" id="UP000070513"/>
    </source>
</evidence>
<name>A0A135W2B5_9FLAO</name>
<organism evidence="1 2">
    <name type="scientific">Chryseobacterium kwangjuense</name>
    <dbReference type="NCBI Taxonomy" id="267125"/>
    <lineage>
        <taxon>Bacteria</taxon>
        <taxon>Pseudomonadati</taxon>
        <taxon>Bacteroidota</taxon>
        <taxon>Flavobacteriia</taxon>
        <taxon>Flavobacteriales</taxon>
        <taxon>Weeksellaceae</taxon>
        <taxon>Chryseobacterium group</taxon>
        <taxon>Chryseobacterium</taxon>
    </lineage>
</organism>
<dbReference type="AlphaFoldDB" id="A0A135W2B5"/>